<gene>
    <name evidence="1" type="ORF">DPM19_32020</name>
</gene>
<keyword evidence="2" id="KW-1185">Reference proteome</keyword>
<dbReference type="OrthoDB" id="289700at2"/>
<organism evidence="1 2">
    <name type="scientific">Actinomadura craniellae</name>
    <dbReference type="NCBI Taxonomy" id="2231787"/>
    <lineage>
        <taxon>Bacteria</taxon>
        <taxon>Bacillati</taxon>
        <taxon>Actinomycetota</taxon>
        <taxon>Actinomycetes</taxon>
        <taxon>Streptosporangiales</taxon>
        <taxon>Thermomonosporaceae</taxon>
        <taxon>Actinomadura</taxon>
    </lineage>
</organism>
<accession>A0A365GYX5</accession>
<dbReference type="Proteomes" id="UP000251891">
    <property type="component" value="Unassembled WGS sequence"/>
</dbReference>
<name>A0A365GYX5_9ACTN</name>
<evidence type="ECO:0000313" key="1">
    <source>
        <dbReference type="EMBL" id="RAY11133.1"/>
    </source>
</evidence>
<dbReference type="AlphaFoldDB" id="A0A365GYX5"/>
<proteinExistence type="predicted"/>
<protein>
    <submittedName>
        <fullName evidence="1">Uncharacterized protein</fullName>
    </submittedName>
</protein>
<dbReference type="EMBL" id="QLYX01000021">
    <property type="protein sequence ID" value="RAY11133.1"/>
    <property type="molecule type" value="Genomic_DNA"/>
</dbReference>
<sequence>MRTWDVMRQDDNGNEFRMAGHDSRISALAQVLAMESGVPHDQLYWVAGPAGPVCRTNRDLYLHVLRLGRDLQAASWSLSAYLRSLWRASLPLRDRSRLEPDQVAALYSAAEAVPPAPYDPAWNTADLSLPGPAPEDHADWERVIFSQLADLEDFAGRPPGPAARFGATAPRPAGAGPRAVPARWLNFDPAGYLECAIAGGLGGWDAADGARVPEPGAPTGSPVRPLTLLSWGDLARLAVCGQQYR</sequence>
<evidence type="ECO:0000313" key="2">
    <source>
        <dbReference type="Proteomes" id="UP000251891"/>
    </source>
</evidence>
<dbReference type="RefSeq" id="WP_111871832.1">
    <property type="nucleotide sequence ID" value="NZ_QLYX01000021.1"/>
</dbReference>
<comment type="caution">
    <text evidence="1">The sequence shown here is derived from an EMBL/GenBank/DDBJ whole genome shotgun (WGS) entry which is preliminary data.</text>
</comment>
<reference evidence="1 2" key="1">
    <citation type="submission" date="2018-06" db="EMBL/GenBank/DDBJ databases">
        <title>Actinomadura craniellae sp. nov. isolated from marine sponge Craniella sp.</title>
        <authorList>
            <person name="Li L."/>
            <person name="Xu Q.H."/>
            <person name="Lin H.W."/>
            <person name="Lu Y.H."/>
        </authorList>
    </citation>
    <scope>NUCLEOTIDE SEQUENCE [LARGE SCALE GENOMIC DNA]</scope>
    <source>
        <strain evidence="1 2">LHW63021</strain>
    </source>
</reference>